<comment type="caution">
    <text evidence="3">The sequence shown here is derived from an EMBL/GenBank/DDBJ whole genome shotgun (WGS) entry which is preliminary data.</text>
</comment>
<dbReference type="InterPro" id="IPR024449">
    <property type="entry name" value="Anti-sigma_RsgI_N"/>
</dbReference>
<keyword evidence="1" id="KW-0812">Transmembrane</keyword>
<evidence type="ECO:0000256" key="1">
    <source>
        <dbReference type="SAM" id="Phobius"/>
    </source>
</evidence>
<keyword evidence="1" id="KW-1133">Transmembrane helix</keyword>
<keyword evidence="4" id="KW-1185">Reference proteome</keyword>
<evidence type="ECO:0000313" key="4">
    <source>
        <dbReference type="Proteomes" id="UP000430345"/>
    </source>
</evidence>
<sequence length="339" mass="39577">MRQFDFEKNKYKFSAKNKQKDLDSKALSKEIMFYIKQLKLFKISLKDLVSKSPNDFERDLILNIAYSIVEDHNLTKKIIIKKVLPCKIIQKSSELKFSFIEKWQQYIIAYVLLLYTERYSNLLNYLNIVLSKVEKFSLIKENYKDKLYKGIVLSNLKNNAVILTSKGEFVRINNNGENKIGEELTGKEKIGFRHYRKVVTISILAIVIIITTAFSVYNERTSSIIIQGTSQLKIETNIFNKIVYSYSPTEKGDILLKNLQLKNKPLEDSLVYILKDMQVNNMIPTNKKVEIIITGKEIKSNQFTKAIQYMDKIMSDDNYENNFKISINNSGYEKKMNNK</sequence>
<proteinExistence type="predicted"/>
<evidence type="ECO:0000259" key="2">
    <source>
        <dbReference type="PROSITE" id="PS51849"/>
    </source>
</evidence>
<protein>
    <submittedName>
        <fullName evidence="3">Anti-sigma factor domain-containing protein</fullName>
    </submittedName>
</protein>
<accession>A0A6I1MMH0</accession>
<dbReference type="PROSITE" id="PS51849">
    <property type="entry name" value="RSGI_N"/>
    <property type="match status" value="1"/>
</dbReference>
<feature type="transmembrane region" description="Helical" evidence="1">
    <location>
        <begin position="198"/>
        <end position="217"/>
    </location>
</feature>
<name>A0A6I1MMH0_9CLOT</name>
<dbReference type="AlphaFoldDB" id="A0A6I1MMH0"/>
<feature type="domain" description="RsgI N-terminal anti-sigma" evidence="2">
    <location>
        <begin position="148"/>
        <end position="195"/>
    </location>
</feature>
<keyword evidence="1" id="KW-0472">Membrane</keyword>
<dbReference type="EMBL" id="WHJC01000163">
    <property type="protein sequence ID" value="MPQ44170.1"/>
    <property type="molecule type" value="Genomic_DNA"/>
</dbReference>
<dbReference type="Pfam" id="PF12791">
    <property type="entry name" value="RsgI_N"/>
    <property type="match status" value="1"/>
</dbReference>
<gene>
    <name evidence="3" type="ORF">GBZ86_10390</name>
</gene>
<evidence type="ECO:0000313" key="3">
    <source>
        <dbReference type="EMBL" id="MPQ44170.1"/>
    </source>
</evidence>
<dbReference type="RefSeq" id="WP_152890417.1">
    <property type="nucleotide sequence ID" value="NZ_WHJC01000163.1"/>
</dbReference>
<dbReference type="OrthoDB" id="1935858at2"/>
<reference evidence="3 4" key="1">
    <citation type="submission" date="2019-10" db="EMBL/GenBank/DDBJ databases">
        <title>The Genome Sequence of Clostridium tarantellae Isolated from Fish Brain.</title>
        <authorList>
            <person name="Bano L."/>
            <person name="Kiel M."/>
            <person name="Sales G."/>
            <person name="Doxey A.C."/>
            <person name="Mansfield M.J."/>
            <person name="Schiavone M."/>
            <person name="Rossetto O."/>
            <person name="Pirazzini M."/>
            <person name="Dobrindt U."/>
            <person name="Montecucco C."/>
        </authorList>
    </citation>
    <scope>NUCLEOTIDE SEQUENCE [LARGE SCALE GENOMIC DNA]</scope>
    <source>
        <strain evidence="3 4">DSM 3997</strain>
    </source>
</reference>
<organism evidence="3 4">
    <name type="scientific">Clostridium tarantellae</name>
    <dbReference type="NCBI Taxonomy" id="39493"/>
    <lineage>
        <taxon>Bacteria</taxon>
        <taxon>Bacillati</taxon>
        <taxon>Bacillota</taxon>
        <taxon>Clostridia</taxon>
        <taxon>Eubacteriales</taxon>
        <taxon>Clostridiaceae</taxon>
        <taxon>Clostridium</taxon>
    </lineage>
</organism>
<dbReference type="Proteomes" id="UP000430345">
    <property type="component" value="Unassembled WGS sequence"/>
</dbReference>